<protein>
    <recommendedName>
        <fullName evidence="3">BESS domain-containing protein</fullName>
    </recommendedName>
</protein>
<evidence type="ECO:0000313" key="2">
    <source>
        <dbReference type="Proteomes" id="UP000249218"/>
    </source>
</evidence>
<dbReference type="EMBL" id="KZ150298">
    <property type="protein sequence ID" value="PZC71551.1"/>
    <property type="molecule type" value="Genomic_DNA"/>
</dbReference>
<sequence>MLLSFLPYIKDMNEMEMMDLHMEILTSIRKIKQKRTLNYRIFSKSPSPASTAPSSNNVYLSQLSFAPTAVTQPTVTSQQVLIDMNNQCSPPEVNDNALHYSINPLPVPQPTETYKFSQQNAGENAYQNLLNQYSTEE</sequence>
<reference evidence="1 2" key="1">
    <citation type="journal article" date="2017" name="BMC Biol.">
        <title>Genomic innovations, transcriptional plasticity and gene loss underlying the evolution and divergence of two highly polyphagous and invasive Helicoverpa pest species.</title>
        <authorList>
            <person name="Pearce S.L."/>
            <person name="Clarke D.F."/>
            <person name="East P.D."/>
            <person name="Elfekih S."/>
            <person name="Gordon K.H."/>
            <person name="Jermiin L.S."/>
            <person name="McGaughran A."/>
            <person name="Oakeshott J.G."/>
            <person name="Papanikolaou A."/>
            <person name="Perera O.P."/>
            <person name="Rane R.V."/>
            <person name="Richards S."/>
            <person name="Tay W.T."/>
            <person name="Walsh T.K."/>
            <person name="Anderson A."/>
            <person name="Anderson C.J."/>
            <person name="Asgari S."/>
            <person name="Board P.G."/>
            <person name="Bretschneider A."/>
            <person name="Campbell P.M."/>
            <person name="Chertemps T."/>
            <person name="Christeller J.T."/>
            <person name="Coppin C.W."/>
            <person name="Downes S.J."/>
            <person name="Duan G."/>
            <person name="Farnsworth C.A."/>
            <person name="Good R.T."/>
            <person name="Han L.B."/>
            <person name="Han Y.C."/>
            <person name="Hatje K."/>
            <person name="Horne I."/>
            <person name="Huang Y.P."/>
            <person name="Hughes D.S."/>
            <person name="Jacquin-Joly E."/>
            <person name="James W."/>
            <person name="Jhangiani S."/>
            <person name="Kollmar M."/>
            <person name="Kuwar S.S."/>
            <person name="Li S."/>
            <person name="Liu N.Y."/>
            <person name="Maibeche M.T."/>
            <person name="Miller J.R."/>
            <person name="Montagne N."/>
            <person name="Perry T."/>
            <person name="Qu J."/>
            <person name="Song S.V."/>
            <person name="Sutton G.G."/>
            <person name="Vogel H."/>
            <person name="Walenz B.P."/>
            <person name="Xu W."/>
            <person name="Zhang H.J."/>
            <person name="Zou Z."/>
            <person name="Batterham P."/>
            <person name="Edwards O.R."/>
            <person name="Feyereisen R."/>
            <person name="Gibbs R.A."/>
            <person name="Heckel D.G."/>
            <person name="McGrath A."/>
            <person name="Robin C."/>
            <person name="Scherer S.E."/>
            <person name="Worley K.C."/>
            <person name="Wu Y.D."/>
        </authorList>
    </citation>
    <scope>NUCLEOTIDE SEQUENCE [LARGE SCALE GENOMIC DNA]</scope>
    <source>
        <strain evidence="1">Harm_GR_Male_#8</strain>
        <tissue evidence="1">Whole organism</tissue>
    </source>
</reference>
<organism evidence="1 2">
    <name type="scientific">Helicoverpa armigera</name>
    <name type="common">Cotton bollworm</name>
    <name type="synonym">Heliothis armigera</name>
    <dbReference type="NCBI Taxonomy" id="29058"/>
    <lineage>
        <taxon>Eukaryota</taxon>
        <taxon>Metazoa</taxon>
        <taxon>Ecdysozoa</taxon>
        <taxon>Arthropoda</taxon>
        <taxon>Hexapoda</taxon>
        <taxon>Insecta</taxon>
        <taxon>Pterygota</taxon>
        <taxon>Neoptera</taxon>
        <taxon>Endopterygota</taxon>
        <taxon>Lepidoptera</taxon>
        <taxon>Glossata</taxon>
        <taxon>Ditrysia</taxon>
        <taxon>Noctuoidea</taxon>
        <taxon>Noctuidae</taxon>
        <taxon>Heliothinae</taxon>
        <taxon>Helicoverpa</taxon>
    </lineage>
</organism>
<proteinExistence type="predicted"/>
<evidence type="ECO:0008006" key="3">
    <source>
        <dbReference type="Google" id="ProtNLM"/>
    </source>
</evidence>
<gene>
    <name evidence="1" type="primary">HaOG213165</name>
    <name evidence="1" type="ORF">B5X24_HaOG213165</name>
</gene>
<name>A0A2W1BA26_HELAM</name>
<accession>A0A2W1BA26</accession>
<evidence type="ECO:0000313" key="1">
    <source>
        <dbReference type="EMBL" id="PZC71551.1"/>
    </source>
</evidence>
<dbReference type="AlphaFoldDB" id="A0A2W1BA26"/>
<dbReference type="Proteomes" id="UP000249218">
    <property type="component" value="Unassembled WGS sequence"/>
</dbReference>
<keyword evidence="2" id="KW-1185">Reference proteome</keyword>